<evidence type="ECO:0000313" key="11">
    <source>
        <dbReference type="Proteomes" id="UP000782705"/>
    </source>
</evidence>
<keyword evidence="5" id="KW-1015">Disulfide bond</keyword>
<evidence type="ECO:0000256" key="5">
    <source>
        <dbReference type="ARBA" id="ARBA00023157"/>
    </source>
</evidence>
<accession>A0ABQ6YXJ3</accession>
<dbReference type="PANTHER" id="PTHR45663:SF11">
    <property type="entry name" value="GEO12009P1"/>
    <property type="match status" value="1"/>
</dbReference>
<keyword evidence="6" id="KW-0676">Redox-active center</keyword>
<protein>
    <recommendedName>
        <fullName evidence="2 7">Thioredoxin</fullName>
    </recommendedName>
</protein>
<organism evidence="10 11">
    <name type="scientific">Candidatus Enterococcus willemsii</name>
    <dbReference type="NCBI Taxonomy" id="1857215"/>
    <lineage>
        <taxon>Bacteria</taxon>
        <taxon>Bacillati</taxon>
        <taxon>Bacillota</taxon>
        <taxon>Bacilli</taxon>
        <taxon>Lactobacillales</taxon>
        <taxon>Enterococcaceae</taxon>
        <taxon>Enterococcus</taxon>
    </lineage>
</organism>
<dbReference type="PIRSF" id="PIRSF000077">
    <property type="entry name" value="Thioredoxin"/>
    <property type="match status" value="1"/>
</dbReference>
<dbReference type="SUPFAM" id="SSF52833">
    <property type="entry name" value="Thioredoxin-like"/>
    <property type="match status" value="1"/>
</dbReference>
<dbReference type="RefSeq" id="WP_161902617.1">
    <property type="nucleotide sequence ID" value="NZ_MAEL01000046.1"/>
</dbReference>
<dbReference type="CDD" id="cd02947">
    <property type="entry name" value="TRX_family"/>
    <property type="match status" value="1"/>
</dbReference>
<evidence type="ECO:0000256" key="7">
    <source>
        <dbReference type="NCBIfam" id="TIGR01068"/>
    </source>
</evidence>
<reference evidence="10 11" key="1">
    <citation type="submission" date="2016-06" db="EMBL/GenBank/DDBJ databases">
        <title>Four novel species of enterococci isolated from chicken manure.</title>
        <authorList>
            <person name="Van Tyne D."/>
        </authorList>
    </citation>
    <scope>NUCLEOTIDE SEQUENCE [LARGE SCALE GENOMIC DNA]</scope>
    <source>
        <strain evidence="10 11">CU12B</strain>
    </source>
</reference>
<dbReference type="InterPro" id="IPR005746">
    <property type="entry name" value="Thioredoxin"/>
</dbReference>
<evidence type="ECO:0000313" key="10">
    <source>
        <dbReference type="EMBL" id="KAF1302707.1"/>
    </source>
</evidence>
<keyword evidence="11" id="KW-1185">Reference proteome</keyword>
<evidence type="ECO:0000256" key="6">
    <source>
        <dbReference type="ARBA" id="ARBA00023284"/>
    </source>
</evidence>
<evidence type="ECO:0000256" key="2">
    <source>
        <dbReference type="ARBA" id="ARBA00020570"/>
    </source>
</evidence>
<dbReference type="PRINTS" id="PR00421">
    <property type="entry name" value="THIOREDOXIN"/>
</dbReference>
<dbReference type="PROSITE" id="PS51352">
    <property type="entry name" value="THIOREDOXIN_2"/>
    <property type="match status" value="1"/>
</dbReference>
<keyword evidence="3" id="KW-0813">Transport</keyword>
<dbReference type="NCBIfam" id="TIGR01068">
    <property type="entry name" value="thioredoxin"/>
    <property type="match status" value="1"/>
</dbReference>
<dbReference type="InterPro" id="IPR013766">
    <property type="entry name" value="Thioredoxin_domain"/>
</dbReference>
<dbReference type="PROSITE" id="PS00194">
    <property type="entry name" value="THIOREDOXIN_1"/>
    <property type="match status" value="1"/>
</dbReference>
<keyword evidence="4" id="KW-0249">Electron transport</keyword>
<evidence type="ECO:0000256" key="8">
    <source>
        <dbReference type="PIRNR" id="PIRNR000077"/>
    </source>
</evidence>
<comment type="similarity">
    <text evidence="1 8">Belongs to the thioredoxin family.</text>
</comment>
<dbReference type="InterPro" id="IPR017937">
    <property type="entry name" value="Thioredoxin_CS"/>
</dbReference>
<dbReference type="InterPro" id="IPR036249">
    <property type="entry name" value="Thioredoxin-like_sf"/>
</dbReference>
<name>A0ABQ6YXJ3_9ENTE</name>
<comment type="caution">
    <text evidence="10">The sequence shown here is derived from an EMBL/GenBank/DDBJ whole genome shotgun (WGS) entry which is preliminary data.</text>
</comment>
<dbReference type="Gene3D" id="3.40.30.10">
    <property type="entry name" value="Glutaredoxin"/>
    <property type="match status" value="1"/>
</dbReference>
<sequence>MNNLTKDNFKETITTGVQIVDFWAVWCGPCKMQTPILENLAEEYAGTEVQIYKVNVDDEPELSAQFGIQSIPTLLFFKNGNLVDRLIGVRMIEELRETVEELR</sequence>
<evidence type="ECO:0000256" key="3">
    <source>
        <dbReference type="ARBA" id="ARBA00022448"/>
    </source>
</evidence>
<gene>
    <name evidence="10" type="ORF">BAU17_05310</name>
</gene>
<evidence type="ECO:0000256" key="4">
    <source>
        <dbReference type="ARBA" id="ARBA00022982"/>
    </source>
</evidence>
<dbReference type="EMBL" id="MAEL01000046">
    <property type="protein sequence ID" value="KAF1302707.1"/>
    <property type="molecule type" value="Genomic_DNA"/>
</dbReference>
<evidence type="ECO:0000256" key="1">
    <source>
        <dbReference type="ARBA" id="ARBA00008987"/>
    </source>
</evidence>
<dbReference type="PANTHER" id="PTHR45663">
    <property type="entry name" value="GEO12009P1"/>
    <property type="match status" value="1"/>
</dbReference>
<dbReference type="Proteomes" id="UP000782705">
    <property type="component" value="Unassembled WGS sequence"/>
</dbReference>
<dbReference type="Pfam" id="PF00085">
    <property type="entry name" value="Thioredoxin"/>
    <property type="match status" value="1"/>
</dbReference>
<proteinExistence type="inferred from homology"/>
<feature type="domain" description="Thioredoxin" evidence="9">
    <location>
        <begin position="1"/>
        <end position="103"/>
    </location>
</feature>
<evidence type="ECO:0000259" key="9">
    <source>
        <dbReference type="PROSITE" id="PS51352"/>
    </source>
</evidence>